<dbReference type="Proteomes" id="UP000260649">
    <property type="component" value="Unassembled WGS sequence"/>
</dbReference>
<dbReference type="EMBL" id="QQRQ01000055">
    <property type="protein sequence ID" value="RFT05558.1"/>
    <property type="molecule type" value="Genomic_DNA"/>
</dbReference>
<reference evidence="2 3" key="1">
    <citation type="submission" date="2018-07" db="EMBL/GenBank/DDBJ databases">
        <title>GABA Modulating Bacteria of the Human Gut Microbiota.</title>
        <authorList>
            <person name="Strandwitz P."/>
            <person name="Kim K.H."/>
            <person name="Terekhova D."/>
            <person name="Liu J.K."/>
            <person name="Sharma A."/>
            <person name="Levering J."/>
            <person name="Mcdonald D."/>
            <person name="Dietrich D."/>
            <person name="Ramadhar T.R."/>
            <person name="Lekbua A."/>
            <person name="Mroue N."/>
            <person name="Liston C."/>
            <person name="Stewart E.J."/>
            <person name="Dubin M.J."/>
            <person name="Zengler K."/>
            <person name="Knight R."/>
            <person name="Gilbert J.A."/>
            <person name="Clardy J."/>
            <person name="Lewis K."/>
        </authorList>
    </citation>
    <scope>NUCLEOTIDE SEQUENCE [LARGE SCALE GENOMIC DNA]</scope>
    <source>
        <strain evidence="2 3">KLE1738</strain>
    </source>
</reference>
<evidence type="ECO:0000313" key="2">
    <source>
        <dbReference type="EMBL" id="RFT05558.1"/>
    </source>
</evidence>
<keyword evidence="3" id="KW-1185">Reference proteome</keyword>
<sequence length="72" mass="8334">MPWHQEPKKDVTSCDKLRGGANNRRSGDFRMGKPGRAILCQRALNQIGVRGEPPELKHLSRARKRNQPRFRQ</sequence>
<feature type="compositionally biased region" description="Basic and acidic residues" evidence="1">
    <location>
        <begin position="1"/>
        <end position="18"/>
    </location>
</feature>
<proteinExistence type="predicted"/>
<name>A0A3E2B0H7_9FIRM</name>
<protein>
    <submittedName>
        <fullName evidence="2">Uncharacterized protein</fullName>
    </submittedName>
</protein>
<dbReference type="AlphaFoldDB" id="A0A3E2B0H7"/>
<feature type="compositionally biased region" description="Basic residues" evidence="1">
    <location>
        <begin position="59"/>
        <end position="72"/>
    </location>
</feature>
<evidence type="ECO:0000313" key="3">
    <source>
        <dbReference type="Proteomes" id="UP000260649"/>
    </source>
</evidence>
<organism evidence="2 3">
    <name type="scientific">Evtepia gabavorous</name>
    <dbReference type="NCBI Taxonomy" id="2211183"/>
    <lineage>
        <taxon>Bacteria</taxon>
        <taxon>Bacillati</taxon>
        <taxon>Bacillota</taxon>
        <taxon>Clostridia</taxon>
        <taxon>Eubacteriales</taxon>
        <taxon>Evtepia</taxon>
    </lineage>
</organism>
<feature type="region of interest" description="Disordered" evidence="1">
    <location>
        <begin position="50"/>
        <end position="72"/>
    </location>
</feature>
<evidence type="ECO:0000256" key="1">
    <source>
        <dbReference type="SAM" id="MobiDB-lite"/>
    </source>
</evidence>
<feature type="region of interest" description="Disordered" evidence="1">
    <location>
        <begin position="1"/>
        <end position="32"/>
    </location>
</feature>
<accession>A0A3E2B0H7</accession>
<gene>
    <name evidence="2" type="ORF">DV520_12030</name>
</gene>
<comment type="caution">
    <text evidence="2">The sequence shown here is derived from an EMBL/GenBank/DDBJ whole genome shotgun (WGS) entry which is preliminary data.</text>
</comment>